<comment type="similarity">
    <text evidence="1">Belongs to the peptidase S8 family. Furin subfamily.</text>
</comment>
<dbReference type="InterPro" id="IPR022398">
    <property type="entry name" value="Peptidase_S8_His-AS"/>
</dbReference>
<feature type="active site" description="Charge relay system" evidence="7 8">
    <location>
        <position position="128"/>
    </location>
</feature>
<feature type="region of interest" description="Disordered" evidence="9">
    <location>
        <begin position="637"/>
        <end position="688"/>
    </location>
</feature>
<evidence type="ECO:0000256" key="7">
    <source>
        <dbReference type="PIRSR" id="PIRSR615500-1"/>
    </source>
</evidence>
<dbReference type="SUPFAM" id="SSF49785">
    <property type="entry name" value="Galactose-binding domain-like"/>
    <property type="match status" value="1"/>
</dbReference>
<dbReference type="InterPro" id="IPR034182">
    <property type="entry name" value="Kexin/furin"/>
</dbReference>
<evidence type="ECO:0000313" key="11">
    <source>
        <dbReference type="EMBL" id="MBI4922372.1"/>
    </source>
</evidence>
<keyword evidence="4 8" id="KW-0378">Hydrolase</keyword>
<evidence type="ECO:0000256" key="2">
    <source>
        <dbReference type="ARBA" id="ARBA00022670"/>
    </source>
</evidence>
<dbReference type="Gene3D" id="3.40.50.200">
    <property type="entry name" value="Peptidase S8/S53 domain"/>
    <property type="match status" value="1"/>
</dbReference>
<evidence type="ECO:0000256" key="1">
    <source>
        <dbReference type="ARBA" id="ARBA00005325"/>
    </source>
</evidence>
<dbReference type="InterPro" id="IPR008979">
    <property type="entry name" value="Galactose-bd-like_sf"/>
</dbReference>
<evidence type="ECO:0000256" key="4">
    <source>
        <dbReference type="ARBA" id="ARBA00022801"/>
    </source>
</evidence>
<dbReference type="SUPFAM" id="SSF51120">
    <property type="entry name" value="beta-Roll"/>
    <property type="match status" value="2"/>
</dbReference>
<dbReference type="SUPFAM" id="SSF52743">
    <property type="entry name" value="Subtilisin-like"/>
    <property type="match status" value="1"/>
</dbReference>
<feature type="active site" description="Charge relay system" evidence="7 8">
    <location>
        <position position="160"/>
    </location>
</feature>
<dbReference type="EMBL" id="JACRAF010000031">
    <property type="protein sequence ID" value="MBI4922372.1"/>
    <property type="molecule type" value="Genomic_DNA"/>
</dbReference>
<feature type="domain" description="P/Homo B" evidence="10">
    <location>
        <begin position="429"/>
        <end position="570"/>
    </location>
</feature>
<dbReference type="PROSITE" id="PS00138">
    <property type="entry name" value="SUBTILASE_SER"/>
    <property type="match status" value="1"/>
</dbReference>
<dbReference type="PRINTS" id="PR00723">
    <property type="entry name" value="SUBTILISIN"/>
</dbReference>
<keyword evidence="6" id="KW-0106">Calcium</keyword>
<dbReference type="Gene3D" id="2.60.120.260">
    <property type="entry name" value="Galactose-binding domain-like"/>
    <property type="match status" value="1"/>
</dbReference>
<evidence type="ECO:0000256" key="6">
    <source>
        <dbReference type="ARBA" id="ARBA00022837"/>
    </source>
</evidence>
<evidence type="ECO:0000256" key="5">
    <source>
        <dbReference type="ARBA" id="ARBA00022825"/>
    </source>
</evidence>
<dbReference type="InterPro" id="IPR000209">
    <property type="entry name" value="Peptidase_S8/S53_dom"/>
</dbReference>
<feature type="active site" description="Charge relay system" evidence="7 8">
    <location>
        <position position="346"/>
    </location>
</feature>
<dbReference type="AlphaFoldDB" id="A0A933NZC4"/>
<reference evidence="11" key="1">
    <citation type="submission" date="2020-07" db="EMBL/GenBank/DDBJ databases">
        <title>Huge and variable diversity of episymbiotic CPR bacteria and DPANN archaea in groundwater ecosystems.</title>
        <authorList>
            <person name="He C.Y."/>
            <person name="Keren R."/>
            <person name="Whittaker M."/>
            <person name="Farag I.F."/>
            <person name="Doudna J."/>
            <person name="Cate J.H.D."/>
            <person name="Banfield J.F."/>
        </authorList>
    </citation>
    <scope>NUCLEOTIDE SEQUENCE</scope>
    <source>
        <strain evidence="11">NC_groundwater_1586_Pr3_B-0.1um_66_15</strain>
    </source>
</reference>
<dbReference type="PROSITE" id="PS00136">
    <property type="entry name" value="SUBTILASE_ASP"/>
    <property type="match status" value="1"/>
</dbReference>
<keyword evidence="5 8" id="KW-0720">Serine protease</keyword>
<comment type="caution">
    <text evidence="11">The sequence shown here is derived from an EMBL/GenBank/DDBJ whole genome shotgun (WGS) entry which is preliminary data.</text>
</comment>
<feature type="compositionally biased region" description="Polar residues" evidence="9">
    <location>
        <begin position="660"/>
        <end position="669"/>
    </location>
</feature>
<dbReference type="PRINTS" id="PR00313">
    <property type="entry name" value="CABNDNGRPT"/>
</dbReference>
<name>A0A933NZC4_9HYPH</name>
<keyword evidence="3" id="KW-0732">Signal</keyword>
<evidence type="ECO:0000256" key="9">
    <source>
        <dbReference type="SAM" id="MobiDB-lite"/>
    </source>
</evidence>
<dbReference type="Proteomes" id="UP000782610">
    <property type="component" value="Unassembled WGS sequence"/>
</dbReference>
<dbReference type="InterPro" id="IPR011049">
    <property type="entry name" value="Serralysin-like_metalloprot_C"/>
</dbReference>
<evidence type="ECO:0000259" key="10">
    <source>
        <dbReference type="PROSITE" id="PS51829"/>
    </source>
</evidence>
<dbReference type="Pfam" id="PF00082">
    <property type="entry name" value="Peptidase_S8"/>
    <property type="match status" value="1"/>
</dbReference>
<evidence type="ECO:0000256" key="8">
    <source>
        <dbReference type="PROSITE-ProRule" id="PRU01240"/>
    </source>
</evidence>
<dbReference type="Pfam" id="PF00353">
    <property type="entry name" value="HemolysinCabind"/>
    <property type="match status" value="2"/>
</dbReference>
<dbReference type="InterPro" id="IPR002884">
    <property type="entry name" value="P_dom"/>
</dbReference>
<dbReference type="Gene3D" id="2.150.10.10">
    <property type="entry name" value="Serralysin-like metalloprotease, C-terminal"/>
    <property type="match status" value="1"/>
</dbReference>
<dbReference type="Pfam" id="PF01483">
    <property type="entry name" value="P_proprotein"/>
    <property type="match status" value="1"/>
</dbReference>
<dbReference type="PANTHER" id="PTHR42884">
    <property type="entry name" value="PROPROTEIN CONVERTASE SUBTILISIN/KEXIN-RELATED"/>
    <property type="match status" value="1"/>
</dbReference>
<dbReference type="GO" id="GO:0004252">
    <property type="term" value="F:serine-type endopeptidase activity"/>
    <property type="evidence" value="ECO:0007669"/>
    <property type="project" value="UniProtKB-UniRule"/>
</dbReference>
<dbReference type="GO" id="GO:0005509">
    <property type="term" value="F:calcium ion binding"/>
    <property type="evidence" value="ECO:0007669"/>
    <property type="project" value="InterPro"/>
</dbReference>
<dbReference type="PANTHER" id="PTHR42884:SF14">
    <property type="entry name" value="NEUROENDOCRINE CONVERTASE 1"/>
    <property type="match status" value="1"/>
</dbReference>
<dbReference type="GO" id="GO:0005737">
    <property type="term" value="C:cytoplasm"/>
    <property type="evidence" value="ECO:0007669"/>
    <property type="project" value="UniProtKB-ARBA"/>
</dbReference>
<dbReference type="GO" id="GO:0016020">
    <property type="term" value="C:membrane"/>
    <property type="evidence" value="ECO:0007669"/>
    <property type="project" value="TreeGrafter"/>
</dbReference>
<accession>A0A933NZC4</accession>
<protein>
    <submittedName>
        <fullName evidence="11">S8 family serine peptidase</fullName>
    </submittedName>
</protein>
<dbReference type="InterPro" id="IPR018511">
    <property type="entry name" value="Hemolysin-typ_Ca-bd_CS"/>
</dbReference>
<dbReference type="CDD" id="cd04059">
    <property type="entry name" value="Peptidases_S8_Protein_convertases_Kexins_Furin-like"/>
    <property type="match status" value="1"/>
</dbReference>
<keyword evidence="2 8" id="KW-0645">Protease</keyword>
<dbReference type="InterPro" id="IPR001343">
    <property type="entry name" value="Hemolysn_Ca-bd"/>
</dbReference>
<evidence type="ECO:0000256" key="3">
    <source>
        <dbReference type="ARBA" id="ARBA00022729"/>
    </source>
</evidence>
<gene>
    <name evidence="11" type="ORF">HY834_11530</name>
</gene>
<dbReference type="InterPro" id="IPR023828">
    <property type="entry name" value="Peptidase_S8_Ser-AS"/>
</dbReference>
<sequence length="884" mass="91558">MKTIDVIDVIGTRLSTFQDEPNRIDRHSFGSSARAASPVSTMSREQLTVNFVPPVAVAATPKSAGAAVATEAAVPEPMAPNLPTDGLFASQFYLRNTAAGELDLGLFRGNISVWDEYTGAGVHIGIIDDGIDYNHSDLNDNYDFSRETVDGYHQASTDAHGTAVAGIIASERNGSGTVGIAYGASITMMGAISDAPNISITDSFLNAVNFDVVNNSWGYTSPWYDQFFNSGLTDEYSALYDLSLHGRGGLGTVFVKSAGNGREAYSNVEGSYVDNSNFSYTNSHWGTIAVAAVNRDGTVTAYSTEGASVLVSAFGTPYAGQIVTTDRRGADGYDSGDYTSGFNGTSAAGPMVAAIAALMIDANPYLGYRDVQEILALTARHVGTAIGSGMSGNENYAWRWNGSDAWNGGGQHFSEDYGYGLVDALAAVRLAESWTDRSTRANLTTLLPTSTSFAGAVTIPDPGTISVTFQLAAGITVEHVAIDLGLSHVWTADLDITLTSPDGTVSILLQDNGGSFNIFENGTYDITLSSNMFRGEDSGGTWTLTITDDEAVFAGELSAVGFYIKGSNSANDTYTLTEEYSNYQTPARRLIGDTDGGTDTLNAAAVFTNSIINLGGGTSTVDGVNFTVTGGIENAVGGDGADRLTGNSSSNKLLGWRGNDTLSGSSGNDTLKGGAGKDSLDGGTGTDTADYSDKTKQVIVTLNGATAVNVTVNGVAEDSIKNVERLIGGSASDKLTGDGLANLLTGNNGNDTMGGGSGIDTLTGGAGKDSLTGGSGADRFVFNAKLSATTNVDTIKDFVHNSDIIALDNAVMVGLGLTTGALSSAKFYAHAGATHGHDTSDRIVYDSTSGKLYYDSNGSASGGVTLIAVLTTHPTLDAGDFLIV</sequence>
<dbReference type="PROSITE" id="PS00330">
    <property type="entry name" value="HEMOLYSIN_CALCIUM"/>
    <property type="match status" value="3"/>
</dbReference>
<evidence type="ECO:0000313" key="12">
    <source>
        <dbReference type="Proteomes" id="UP000782610"/>
    </source>
</evidence>
<dbReference type="GO" id="GO:0016485">
    <property type="term" value="P:protein processing"/>
    <property type="evidence" value="ECO:0007669"/>
    <property type="project" value="TreeGrafter"/>
</dbReference>
<organism evidence="11 12">
    <name type="scientific">Devosia nanyangense</name>
    <dbReference type="NCBI Taxonomy" id="1228055"/>
    <lineage>
        <taxon>Bacteria</taxon>
        <taxon>Pseudomonadati</taxon>
        <taxon>Pseudomonadota</taxon>
        <taxon>Alphaproteobacteria</taxon>
        <taxon>Hyphomicrobiales</taxon>
        <taxon>Devosiaceae</taxon>
        <taxon>Devosia</taxon>
    </lineage>
</organism>
<dbReference type="PROSITE" id="PS51892">
    <property type="entry name" value="SUBTILASE"/>
    <property type="match status" value="1"/>
</dbReference>
<dbReference type="InterPro" id="IPR023827">
    <property type="entry name" value="Peptidase_S8_Asp-AS"/>
</dbReference>
<dbReference type="InterPro" id="IPR036852">
    <property type="entry name" value="Peptidase_S8/S53_dom_sf"/>
</dbReference>
<dbReference type="PROSITE" id="PS00137">
    <property type="entry name" value="SUBTILASE_HIS"/>
    <property type="match status" value="1"/>
</dbReference>
<dbReference type="PROSITE" id="PS51829">
    <property type="entry name" value="P_HOMO_B"/>
    <property type="match status" value="1"/>
</dbReference>
<proteinExistence type="inferred from homology"/>
<dbReference type="InterPro" id="IPR015500">
    <property type="entry name" value="Peptidase_S8_subtilisin-rel"/>
</dbReference>
<dbReference type="GO" id="GO:0012505">
    <property type="term" value="C:endomembrane system"/>
    <property type="evidence" value="ECO:0007669"/>
    <property type="project" value="UniProtKB-ARBA"/>
</dbReference>